<dbReference type="PANTHER" id="PTHR11014:SF63">
    <property type="entry name" value="METALLOPEPTIDASE, PUTATIVE (AFU_ORTHOLOGUE AFUA_6G09600)-RELATED"/>
    <property type="match status" value="1"/>
</dbReference>
<dbReference type="eggNOG" id="COG1473">
    <property type="taxonomic scope" value="Bacteria"/>
</dbReference>
<dbReference type="HOGENOM" id="CLU_023257_6_0_0"/>
<dbReference type="InterPro" id="IPR002933">
    <property type="entry name" value="Peptidase_M20"/>
</dbReference>
<keyword evidence="3" id="KW-0732">Signal</keyword>
<proteinExistence type="predicted"/>
<organism evidence="5 6">
    <name type="scientific">Koribacter versatilis (strain Ellin345)</name>
    <dbReference type="NCBI Taxonomy" id="204669"/>
    <lineage>
        <taxon>Bacteria</taxon>
        <taxon>Pseudomonadati</taxon>
        <taxon>Acidobacteriota</taxon>
        <taxon>Terriglobia</taxon>
        <taxon>Terriglobales</taxon>
        <taxon>Candidatus Korobacteraceae</taxon>
        <taxon>Candidatus Korobacter</taxon>
    </lineage>
</organism>
<name>Q1IRA1_KORVE</name>
<dbReference type="Proteomes" id="UP000002432">
    <property type="component" value="Chromosome"/>
</dbReference>
<feature type="binding site" evidence="2">
    <location>
        <position position="168"/>
    </location>
    <ligand>
        <name>Mn(2+)</name>
        <dbReference type="ChEBI" id="CHEBI:29035"/>
        <label>2</label>
    </ligand>
</feature>
<dbReference type="SUPFAM" id="SSF53187">
    <property type="entry name" value="Zn-dependent exopeptidases"/>
    <property type="match status" value="1"/>
</dbReference>
<dbReference type="InterPro" id="IPR017439">
    <property type="entry name" value="Amidohydrolase"/>
</dbReference>
<keyword evidence="2" id="KW-0464">Manganese</keyword>
<keyword evidence="1 5" id="KW-0378">Hydrolase</keyword>
<feature type="binding site" evidence="2">
    <location>
        <position position="134"/>
    </location>
    <ligand>
        <name>Mn(2+)</name>
        <dbReference type="ChEBI" id="CHEBI:29035"/>
        <label>2</label>
    </ligand>
</feature>
<dbReference type="OrthoDB" id="9776731at2"/>
<dbReference type="STRING" id="204669.Acid345_1597"/>
<feature type="domain" description="Peptidase M20 dimerisation" evidence="4">
    <location>
        <begin position="216"/>
        <end position="313"/>
    </location>
</feature>
<feature type="chain" id="PRO_5004191889" evidence="3">
    <location>
        <begin position="20"/>
        <end position="437"/>
    </location>
</feature>
<dbReference type="GO" id="GO:0046872">
    <property type="term" value="F:metal ion binding"/>
    <property type="evidence" value="ECO:0007669"/>
    <property type="project" value="UniProtKB-KW"/>
</dbReference>
<dbReference type="InterPro" id="IPR036264">
    <property type="entry name" value="Bact_exopeptidase_dim_dom"/>
</dbReference>
<dbReference type="AlphaFoldDB" id="Q1IRA1"/>
<dbReference type="EC" id="3.5.1.32" evidence="5"/>
<evidence type="ECO:0000259" key="4">
    <source>
        <dbReference type="Pfam" id="PF07687"/>
    </source>
</evidence>
<dbReference type="KEGG" id="aba:Acid345_1597"/>
<evidence type="ECO:0000256" key="1">
    <source>
        <dbReference type="ARBA" id="ARBA00022801"/>
    </source>
</evidence>
<dbReference type="PIRSF" id="PIRSF005962">
    <property type="entry name" value="Pept_M20D_amidohydro"/>
    <property type="match status" value="1"/>
</dbReference>
<dbReference type="Gene3D" id="3.30.70.360">
    <property type="match status" value="1"/>
</dbReference>
<dbReference type="GO" id="GO:0019877">
    <property type="term" value="P:diaminopimelate biosynthetic process"/>
    <property type="evidence" value="ECO:0007669"/>
    <property type="project" value="UniProtKB-ARBA"/>
</dbReference>
<dbReference type="Pfam" id="PF01546">
    <property type="entry name" value="Peptidase_M20"/>
    <property type="match status" value="1"/>
</dbReference>
<feature type="binding site" evidence="2">
    <location>
        <position position="195"/>
    </location>
    <ligand>
        <name>Mn(2+)</name>
        <dbReference type="ChEBI" id="CHEBI:29035"/>
        <label>2</label>
    </ligand>
</feature>
<accession>Q1IRA1</accession>
<evidence type="ECO:0000256" key="2">
    <source>
        <dbReference type="PIRSR" id="PIRSR005962-1"/>
    </source>
</evidence>
<evidence type="ECO:0000256" key="3">
    <source>
        <dbReference type="SAM" id="SignalP"/>
    </source>
</evidence>
<dbReference type="EMBL" id="CP000360">
    <property type="protein sequence ID" value="ABF40599.1"/>
    <property type="molecule type" value="Genomic_DNA"/>
</dbReference>
<dbReference type="Gene3D" id="3.40.630.10">
    <property type="entry name" value="Zn peptidases"/>
    <property type="match status" value="1"/>
</dbReference>
<feature type="signal peptide" evidence="3">
    <location>
        <begin position="1"/>
        <end position="19"/>
    </location>
</feature>
<keyword evidence="6" id="KW-1185">Reference proteome</keyword>
<sequence length="437" mass="46135">MKAFWAVVLLCLSSVPFFGANPPADLKAKVDQLLPQLRAFYIDLHQSPELSLHEENTAAKLAAGLRKLGFEVTEHVGGTGVVGVLKNGDGPVVLIRTELDALPVEEQTGLPYASKVKTKNASGQEVSVMHACGHDLHMASWLGTATLLSQNKSLWHGTLLMIGQPAEEIGAGADAMIKDGLLTRFPKPDYSIAVHDDSAMPAGQVDVTGGPVFAAAASVKITIYGRGGHGAQPQTTVDPIVIAARTILSLQTIVSRELSPLDPAVVTVGAIHGGTKNNIIPDKVEMLLTVRAFKPEVHKHILESITRITKAEAAAAGAPQEPKIEASEALRFTTNDPALAARLASVLTPVLAKNNILTDQRRMVSEDFGAFGNAAGVPSVLMLIGAVPPEKFAEAQKTGDPLPSLHSSQWAPDLEPAMRTAILTEVTSALDLFSGTK</sequence>
<reference evidence="5 6" key="1">
    <citation type="journal article" date="2009" name="Appl. Environ. Microbiol.">
        <title>Three genomes from the phylum Acidobacteria provide insight into the lifestyles of these microorganisms in soils.</title>
        <authorList>
            <person name="Ward N.L."/>
            <person name="Challacombe J.F."/>
            <person name="Janssen P.H."/>
            <person name="Henrissat B."/>
            <person name="Coutinho P.M."/>
            <person name="Wu M."/>
            <person name="Xie G."/>
            <person name="Haft D.H."/>
            <person name="Sait M."/>
            <person name="Badger J."/>
            <person name="Barabote R.D."/>
            <person name="Bradley B."/>
            <person name="Brettin T.S."/>
            <person name="Brinkac L.M."/>
            <person name="Bruce D."/>
            <person name="Creasy T."/>
            <person name="Daugherty S.C."/>
            <person name="Davidsen T.M."/>
            <person name="DeBoy R.T."/>
            <person name="Detter J.C."/>
            <person name="Dodson R.J."/>
            <person name="Durkin A.S."/>
            <person name="Ganapathy A."/>
            <person name="Gwinn-Giglio M."/>
            <person name="Han C.S."/>
            <person name="Khouri H."/>
            <person name="Kiss H."/>
            <person name="Kothari S.P."/>
            <person name="Madupu R."/>
            <person name="Nelson K.E."/>
            <person name="Nelson W.C."/>
            <person name="Paulsen I."/>
            <person name="Penn K."/>
            <person name="Ren Q."/>
            <person name="Rosovitz M.J."/>
            <person name="Selengut J.D."/>
            <person name="Shrivastava S."/>
            <person name="Sullivan S.A."/>
            <person name="Tapia R."/>
            <person name="Thompson L.S."/>
            <person name="Watkins K.L."/>
            <person name="Yang Q."/>
            <person name="Yu C."/>
            <person name="Zafar N."/>
            <person name="Zhou L."/>
            <person name="Kuske C.R."/>
        </authorList>
    </citation>
    <scope>NUCLEOTIDE SEQUENCE [LARGE SCALE GENOMIC DNA]</scope>
    <source>
        <strain evidence="5 6">Ellin345</strain>
    </source>
</reference>
<comment type="cofactor">
    <cofactor evidence="2">
        <name>Mn(2+)</name>
        <dbReference type="ChEBI" id="CHEBI:29035"/>
    </cofactor>
    <text evidence="2">The Mn(2+) ion enhances activity.</text>
</comment>
<gene>
    <name evidence="5" type="ordered locus">Acid345_1597</name>
</gene>
<dbReference type="FunFam" id="3.30.70.360:FF:000001">
    <property type="entry name" value="N-acetyldiaminopimelate deacetylase"/>
    <property type="match status" value="1"/>
</dbReference>
<dbReference type="EnsemblBacteria" id="ABF40599">
    <property type="protein sequence ID" value="ABF40599"/>
    <property type="gene ID" value="Acid345_1597"/>
</dbReference>
<feature type="binding site" evidence="2">
    <location>
        <position position="132"/>
    </location>
    <ligand>
        <name>Mn(2+)</name>
        <dbReference type="ChEBI" id="CHEBI:29035"/>
        <label>2</label>
    </ligand>
</feature>
<dbReference type="GO" id="GO:0047980">
    <property type="term" value="F:hippurate hydrolase activity"/>
    <property type="evidence" value="ECO:0007669"/>
    <property type="project" value="UniProtKB-EC"/>
</dbReference>
<dbReference type="NCBIfam" id="TIGR01891">
    <property type="entry name" value="amidohydrolases"/>
    <property type="match status" value="1"/>
</dbReference>
<dbReference type="SUPFAM" id="SSF55031">
    <property type="entry name" value="Bacterial exopeptidase dimerisation domain"/>
    <property type="match status" value="1"/>
</dbReference>
<dbReference type="GO" id="GO:0050118">
    <property type="term" value="F:N-acetyldiaminopimelate deacetylase activity"/>
    <property type="evidence" value="ECO:0007669"/>
    <property type="project" value="UniProtKB-ARBA"/>
</dbReference>
<keyword evidence="2" id="KW-0479">Metal-binding</keyword>
<evidence type="ECO:0000313" key="6">
    <source>
        <dbReference type="Proteomes" id="UP000002432"/>
    </source>
</evidence>
<dbReference type="RefSeq" id="WP_011522401.1">
    <property type="nucleotide sequence ID" value="NC_008009.1"/>
</dbReference>
<dbReference type="InterPro" id="IPR011650">
    <property type="entry name" value="Peptidase_M20_dimer"/>
</dbReference>
<dbReference type="PANTHER" id="PTHR11014">
    <property type="entry name" value="PEPTIDASE M20 FAMILY MEMBER"/>
    <property type="match status" value="1"/>
</dbReference>
<dbReference type="Pfam" id="PF07687">
    <property type="entry name" value="M20_dimer"/>
    <property type="match status" value="1"/>
</dbReference>
<protein>
    <submittedName>
        <fullName evidence="5">Peptidase M20D, amidohydrolase</fullName>
        <ecNumber evidence="5">3.5.1.32</ecNumber>
    </submittedName>
</protein>
<evidence type="ECO:0000313" key="5">
    <source>
        <dbReference type="EMBL" id="ABF40599.1"/>
    </source>
</evidence>